<dbReference type="OrthoDB" id="205248at2759"/>
<evidence type="ECO:0000256" key="11">
    <source>
        <dbReference type="ARBA" id="ARBA00022741"/>
    </source>
</evidence>
<evidence type="ECO:0000256" key="5">
    <source>
        <dbReference type="ARBA" id="ARBA00016038"/>
    </source>
</evidence>
<evidence type="ECO:0000256" key="3">
    <source>
        <dbReference type="ARBA" id="ARBA00009196"/>
    </source>
</evidence>
<dbReference type="InterPro" id="IPR000687">
    <property type="entry name" value="RIO_kinase"/>
</dbReference>
<evidence type="ECO:0000259" key="23">
    <source>
        <dbReference type="SMART" id="SM00090"/>
    </source>
</evidence>
<sequence length="437" mass="49477">SVGQKVSNSVREAERRKTKSGNMVKDKEDRATVEQALDPRTRLILFKMLSRGVFSEINGCISTGKEANVYHAVTATGEDLAVKVYKTSILVFKDRDRYVSGDWRWRNGYSKKNPRKMVQTWAEKEMRNLIRLREAGLRVPEVKMLRSHVLVMGFIGSEGRAAPRLKDAVLSESRHRQLFGDLLVDVRRMYNDCRLVHADFSEYNILYHDGAAHIIDVSQSVDLDHPRCLDFLREDLLHLGQFFAKNGVAVPTVREMFEFVTDPAVTAENIDACLEALNASAIAREVRRGRGDGGEGVFQQAFIPKRLDEVDAFERDQRRLKASSSAHGDGAEREVGGVYYQSITGMKHDLSGVETTPKILRQKAAKDREARNDSDDEDSDDEVELDENGDAIKRRRRGRAPIDKDAVRAARKENKAAVKAEAAERRKTKIKKHLKKK</sequence>
<dbReference type="GeneID" id="9689342"/>
<dbReference type="OMA" id="WRNGYSK"/>
<comment type="catalytic activity">
    <reaction evidence="16">
        <text>L-threonyl-[protein] + ATP = O-phospho-L-threonyl-[protein] + ADP + H(+)</text>
        <dbReference type="Rhea" id="RHEA:46608"/>
        <dbReference type="Rhea" id="RHEA-COMP:11060"/>
        <dbReference type="Rhea" id="RHEA-COMP:11605"/>
        <dbReference type="ChEBI" id="CHEBI:15378"/>
        <dbReference type="ChEBI" id="CHEBI:30013"/>
        <dbReference type="ChEBI" id="CHEBI:30616"/>
        <dbReference type="ChEBI" id="CHEBI:61977"/>
        <dbReference type="ChEBI" id="CHEBI:456216"/>
        <dbReference type="EC" id="2.7.11.1"/>
    </reaction>
</comment>
<dbReference type="GO" id="GO:0016787">
    <property type="term" value="F:hydrolase activity"/>
    <property type="evidence" value="ECO:0007669"/>
    <property type="project" value="UniProtKB-KW"/>
</dbReference>
<dbReference type="GO" id="GO:0005737">
    <property type="term" value="C:cytoplasm"/>
    <property type="evidence" value="ECO:0007669"/>
    <property type="project" value="UniProtKB-SubCell"/>
</dbReference>
<dbReference type="AlphaFoldDB" id="C1N7H7"/>
<dbReference type="Gene3D" id="3.30.200.20">
    <property type="entry name" value="Phosphorylase Kinase, domain 1"/>
    <property type="match status" value="1"/>
</dbReference>
<feature type="non-terminal residue" evidence="24">
    <location>
        <position position="1"/>
    </location>
</feature>
<keyword evidence="12" id="KW-0418">Kinase</keyword>
<keyword evidence="25" id="KW-1185">Reference proteome</keyword>
<reference evidence="24 25" key="1">
    <citation type="journal article" date="2009" name="Science">
        <title>Green evolution and dynamic adaptations revealed by genomes of the marine picoeukaryotes Micromonas.</title>
        <authorList>
            <person name="Worden A.Z."/>
            <person name="Lee J.H."/>
            <person name="Mock T."/>
            <person name="Rouze P."/>
            <person name="Simmons M.P."/>
            <person name="Aerts A.L."/>
            <person name="Allen A.E."/>
            <person name="Cuvelier M.L."/>
            <person name="Derelle E."/>
            <person name="Everett M.V."/>
            <person name="Foulon E."/>
            <person name="Grimwood J."/>
            <person name="Gundlach H."/>
            <person name="Henrissat B."/>
            <person name="Napoli C."/>
            <person name="McDonald S.M."/>
            <person name="Parker M.S."/>
            <person name="Rombauts S."/>
            <person name="Salamov A."/>
            <person name="Von Dassow P."/>
            <person name="Badger J.H."/>
            <person name="Coutinho P.M."/>
            <person name="Demir E."/>
            <person name="Dubchak I."/>
            <person name="Gentemann C."/>
            <person name="Eikrem W."/>
            <person name="Gready J.E."/>
            <person name="John U."/>
            <person name="Lanier W."/>
            <person name="Lindquist E.A."/>
            <person name="Lucas S."/>
            <person name="Mayer K.F."/>
            <person name="Moreau H."/>
            <person name="Not F."/>
            <person name="Otillar R."/>
            <person name="Panaud O."/>
            <person name="Pangilinan J."/>
            <person name="Paulsen I."/>
            <person name="Piegu B."/>
            <person name="Poliakov A."/>
            <person name="Robbens S."/>
            <person name="Schmutz J."/>
            <person name="Toulza E."/>
            <person name="Wyss T."/>
            <person name="Zelensky A."/>
            <person name="Zhou K."/>
            <person name="Armbrust E.V."/>
            <person name="Bhattacharya D."/>
            <person name="Goodenough U.W."/>
            <person name="Van de Peer Y."/>
            <person name="Grigoriev I.V."/>
        </authorList>
    </citation>
    <scope>NUCLEOTIDE SEQUENCE [LARGE SCALE GENOMIC DNA]</scope>
    <source>
        <strain evidence="24 25">CCMP1545</strain>
    </source>
</reference>
<protein>
    <recommendedName>
        <fullName evidence="5">Serine/threonine-protein kinase RIO1</fullName>
        <ecNumber evidence="4">2.7.11.1</ecNumber>
    </recommendedName>
    <alternativeName>
        <fullName evidence="18">Serine/threonine-protein kinase rio1</fullName>
    </alternativeName>
</protein>
<evidence type="ECO:0000256" key="9">
    <source>
        <dbReference type="ARBA" id="ARBA00022679"/>
    </source>
</evidence>
<evidence type="ECO:0000256" key="19">
    <source>
        <dbReference type="PIRSR" id="PIRSR038147-1"/>
    </source>
</evidence>
<gene>
    <name evidence="24" type="ORF">MICPUCDRAFT_2206</name>
</gene>
<keyword evidence="10" id="KW-0479">Metal-binding</keyword>
<proteinExistence type="inferred from homology"/>
<feature type="binding site" evidence="20">
    <location>
        <position position="153"/>
    </location>
    <ligand>
        <name>ATP</name>
        <dbReference type="ChEBI" id="CHEBI:30616"/>
    </ligand>
</feature>
<feature type="compositionally biased region" description="Basic residues" evidence="22">
    <location>
        <begin position="426"/>
        <end position="437"/>
    </location>
</feature>
<dbReference type="Gene3D" id="1.10.510.10">
    <property type="entry name" value="Transferase(Phosphotransferase) domain 1"/>
    <property type="match status" value="1"/>
</dbReference>
<comment type="subcellular location">
    <subcellularLocation>
        <location evidence="2">Cytoplasm</location>
    </subcellularLocation>
</comment>
<dbReference type="SUPFAM" id="SSF56112">
    <property type="entry name" value="Protein kinase-like (PK-like)"/>
    <property type="match status" value="1"/>
</dbReference>
<organism evidence="25">
    <name type="scientific">Micromonas pusilla (strain CCMP1545)</name>
    <name type="common">Picoplanktonic green alga</name>
    <dbReference type="NCBI Taxonomy" id="564608"/>
    <lineage>
        <taxon>Eukaryota</taxon>
        <taxon>Viridiplantae</taxon>
        <taxon>Chlorophyta</taxon>
        <taxon>Mamiellophyceae</taxon>
        <taxon>Mamiellales</taxon>
        <taxon>Mamiellaceae</taxon>
        <taxon>Micromonas</taxon>
    </lineage>
</organism>
<evidence type="ECO:0000256" key="2">
    <source>
        <dbReference type="ARBA" id="ARBA00004496"/>
    </source>
</evidence>
<dbReference type="EMBL" id="GG663749">
    <property type="protein sequence ID" value="EEH52111.1"/>
    <property type="molecule type" value="Genomic_DNA"/>
</dbReference>
<dbReference type="PIRSF" id="PIRSF038147">
    <property type="entry name" value="Ser/Thr_PK_RIO1"/>
    <property type="match status" value="1"/>
</dbReference>
<feature type="binding site" evidence="20">
    <location>
        <position position="83"/>
    </location>
    <ligand>
        <name>ATP</name>
        <dbReference type="ChEBI" id="CHEBI:30616"/>
    </ligand>
</feature>
<dbReference type="GO" id="GO:0046872">
    <property type="term" value="F:metal ion binding"/>
    <property type="evidence" value="ECO:0007669"/>
    <property type="project" value="UniProtKB-KW"/>
</dbReference>
<keyword evidence="15" id="KW-0460">Magnesium</keyword>
<evidence type="ECO:0000313" key="25">
    <source>
        <dbReference type="Proteomes" id="UP000001876"/>
    </source>
</evidence>
<evidence type="ECO:0000313" key="24">
    <source>
        <dbReference type="EMBL" id="EEH52111.1"/>
    </source>
</evidence>
<dbReference type="Pfam" id="PF01163">
    <property type="entry name" value="RIO1"/>
    <property type="match status" value="1"/>
</dbReference>
<accession>C1N7H7</accession>
<dbReference type="PROSITE" id="PS01245">
    <property type="entry name" value="RIO1"/>
    <property type="match status" value="1"/>
</dbReference>
<evidence type="ECO:0000256" key="21">
    <source>
        <dbReference type="PIRSR" id="PIRSR038147-3"/>
    </source>
</evidence>
<feature type="compositionally biased region" description="Acidic residues" evidence="22">
    <location>
        <begin position="374"/>
        <end position="389"/>
    </location>
</feature>
<evidence type="ECO:0000256" key="10">
    <source>
        <dbReference type="ARBA" id="ARBA00022723"/>
    </source>
</evidence>
<evidence type="ECO:0000256" key="12">
    <source>
        <dbReference type="ARBA" id="ARBA00022777"/>
    </source>
</evidence>
<name>C1N7H7_MICPC</name>
<feature type="active site" description="Proton acceptor" evidence="19">
    <location>
        <position position="199"/>
    </location>
</feature>
<feature type="region of interest" description="Disordered" evidence="22">
    <location>
        <begin position="1"/>
        <end position="32"/>
    </location>
</feature>
<comment type="cofactor">
    <cofactor evidence="1 21">
        <name>Mg(2+)</name>
        <dbReference type="ChEBI" id="CHEBI:18420"/>
    </cofactor>
</comment>
<feature type="binding site" evidence="20">
    <location>
        <position position="155"/>
    </location>
    <ligand>
        <name>ATP</name>
        <dbReference type="ChEBI" id="CHEBI:30616"/>
    </ligand>
</feature>
<dbReference type="GO" id="GO:0005524">
    <property type="term" value="F:ATP binding"/>
    <property type="evidence" value="ECO:0007669"/>
    <property type="project" value="UniProtKB-KW"/>
</dbReference>
<evidence type="ECO:0000256" key="20">
    <source>
        <dbReference type="PIRSR" id="PIRSR038147-2"/>
    </source>
</evidence>
<dbReference type="InterPro" id="IPR017407">
    <property type="entry name" value="Ser/Thr_kinase_Rio1"/>
</dbReference>
<evidence type="ECO:0000256" key="1">
    <source>
        <dbReference type="ARBA" id="ARBA00001946"/>
    </source>
</evidence>
<evidence type="ECO:0000256" key="14">
    <source>
        <dbReference type="ARBA" id="ARBA00022840"/>
    </source>
</evidence>
<evidence type="ECO:0000256" key="4">
    <source>
        <dbReference type="ARBA" id="ARBA00012513"/>
    </source>
</evidence>
<evidence type="ECO:0000256" key="8">
    <source>
        <dbReference type="ARBA" id="ARBA00022527"/>
    </source>
</evidence>
<dbReference type="SMART" id="SM00090">
    <property type="entry name" value="RIO"/>
    <property type="match status" value="1"/>
</dbReference>
<feature type="compositionally biased region" description="Basic and acidic residues" evidence="22">
    <location>
        <begin position="400"/>
        <end position="425"/>
    </location>
</feature>
<evidence type="ECO:0000256" key="16">
    <source>
        <dbReference type="ARBA" id="ARBA00047899"/>
    </source>
</evidence>
<feature type="compositionally biased region" description="Basic and acidic residues" evidence="22">
    <location>
        <begin position="364"/>
        <end position="373"/>
    </location>
</feature>
<feature type="binding site" evidence="21">
    <location>
        <position position="204"/>
    </location>
    <ligand>
        <name>Mg(2+)</name>
        <dbReference type="ChEBI" id="CHEBI:18420"/>
    </ligand>
</feature>
<evidence type="ECO:0000256" key="18">
    <source>
        <dbReference type="ARBA" id="ARBA00068838"/>
    </source>
</evidence>
<dbReference type="FunFam" id="3.30.200.20:FF:000148">
    <property type="entry name" value="Serine/threonine-protein kinase RIO1"/>
    <property type="match status" value="1"/>
</dbReference>
<keyword evidence="6" id="KW-0963">Cytoplasm</keyword>
<dbReference type="GO" id="GO:0042254">
    <property type="term" value="P:ribosome biogenesis"/>
    <property type="evidence" value="ECO:0007669"/>
    <property type="project" value="UniProtKB-KW"/>
</dbReference>
<keyword evidence="11 20" id="KW-0547">Nucleotide-binding</keyword>
<feature type="domain" description="RIO kinase" evidence="23">
    <location>
        <begin position="26"/>
        <end position="262"/>
    </location>
</feature>
<dbReference type="GO" id="GO:0004674">
    <property type="term" value="F:protein serine/threonine kinase activity"/>
    <property type="evidence" value="ECO:0007669"/>
    <property type="project" value="UniProtKB-KW"/>
</dbReference>
<feature type="region of interest" description="Disordered" evidence="22">
    <location>
        <begin position="362"/>
        <end position="437"/>
    </location>
</feature>
<dbReference type="CDD" id="cd05147">
    <property type="entry name" value="RIO1_euk"/>
    <property type="match status" value="1"/>
</dbReference>
<feature type="binding site" evidence="21">
    <location>
        <position position="216"/>
    </location>
    <ligand>
        <name>Mg(2+)</name>
        <dbReference type="ChEBI" id="CHEBI:18420"/>
    </ligand>
</feature>
<dbReference type="STRING" id="564608.C1N7H7"/>
<dbReference type="PANTHER" id="PTHR45723">
    <property type="entry name" value="SERINE/THREONINE-PROTEIN KINASE RIO1"/>
    <property type="match status" value="1"/>
</dbReference>
<evidence type="ECO:0000256" key="15">
    <source>
        <dbReference type="ARBA" id="ARBA00022842"/>
    </source>
</evidence>
<dbReference type="KEGG" id="mpp:MICPUCDRAFT_2206"/>
<dbReference type="InterPro" id="IPR018935">
    <property type="entry name" value="RIO_kinase_CS"/>
</dbReference>
<evidence type="ECO:0000256" key="17">
    <source>
        <dbReference type="ARBA" id="ARBA00048679"/>
    </source>
</evidence>
<dbReference type="eggNOG" id="KOG2270">
    <property type="taxonomic scope" value="Eukaryota"/>
</dbReference>
<evidence type="ECO:0000256" key="13">
    <source>
        <dbReference type="ARBA" id="ARBA00022801"/>
    </source>
</evidence>
<keyword evidence="14 20" id="KW-0067">ATP-binding</keyword>
<feature type="non-terminal residue" evidence="24">
    <location>
        <position position="437"/>
    </location>
</feature>
<dbReference type="InterPro" id="IPR018934">
    <property type="entry name" value="RIO_dom"/>
</dbReference>
<evidence type="ECO:0000256" key="22">
    <source>
        <dbReference type="SAM" id="MobiDB-lite"/>
    </source>
</evidence>
<evidence type="ECO:0000256" key="6">
    <source>
        <dbReference type="ARBA" id="ARBA00022490"/>
    </source>
</evidence>
<comment type="similarity">
    <text evidence="3">Belongs to the protein kinase superfamily. RIO-type Ser/Thr kinase family.</text>
</comment>
<keyword evidence="7" id="KW-0690">Ribosome biogenesis</keyword>
<dbReference type="InterPro" id="IPR051272">
    <property type="entry name" value="RIO-type_Ser/Thr_kinase"/>
</dbReference>
<dbReference type="EC" id="2.7.11.1" evidence="4"/>
<dbReference type="Proteomes" id="UP000001876">
    <property type="component" value="Unassembled WGS sequence"/>
</dbReference>
<dbReference type="InterPro" id="IPR011009">
    <property type="entry name" value="Kinase-like_dom_sf"/>
</dbReference>
<comment type="catalytic activity">
    <reaction evidence="17">
        <text>L-seryl-[protein] + ATP = O-phospho-L-seryl-[protein] + ADP + H(+)</text>
        <dbReference type="Rhea" id="RHEA:17989"/>
        <dbReference type="Rhea" id="RHEA-COMP:9863"/>
        <dbReference type="Rhea" id="RHEA-COMP:11604"/>
        <dbReference type="ChEBI" id="CHEBI:15378"/>
        <dbReference type="ChEBI" id="CHEBI:29999"/>
        <dbReference type="ChEBI" id="CHEBI:30616"/>
        <dbReference type="ChEBI" id="CHEBI:83421"/>
        <dbReference type="ChEBI" id="CHEBI:456216"/>
        <dbReference type="EC" id="2.7.11.1"/>
    </reaction>
</comment>
<evidence type="ECO:0000256" key="7">
    <source>
        <dbReference type="ARBA" id="ARBA00022517"/>
    </source>
</evidence>
<feature type="active site" description="4-aspartylphosphate intermediate" evidence="19">
    <location>
        <position position="216"/>
    </location>
</feature>
<keyword evidence="13" id="KW-0378">Hydrolase</keyword>
<keyword evidence="8" id="KW-0723">Serine/threonine-protein kinase</keyword>
<dbReference type="RefSeq" id="XP_003063738.1">
    <property type="nucleotide sequence ID" value="XM_003063692.1"/>
</dbReference>
<keyword evidence="9" id="KW-0808">Transferase</keyword>
<feature type="compositionally biased region" description="Polar residues" evidence="22">
    <location>
        <begin position="1"/>
        <end position="10"/>
    </location>
</feature>